<dbReference type="PANTHER" id="PTHR44846:SF1">
    <property type="entry name" value="MANNOSYL-D-GLYCERATE TRANSPORT_METABOLISM SYSTEM REPRESSOR MNGR-RELATED"/>
    <property type="match status" value="1"/>
</dbReference>
<dbReference type="SUPFAM" id="SSF64288">
    <property type="entry name" value="Chorismate lyase-like"/>
    <property type="match status" value="1"/>
</dbReference>
<dbReference type="InterPro" id="IPR050679">
    <property type="entry name" value="Bact_HTH_transcr_reg"/>
</dbReference>
<dbReference type="Pfam" id="PF00392">
    <property type="entry name" value="GntR"/>
    <property type="match status" value="1"/>
</dbReference>
<dbReference type="EMBL" id="MKIO01000017">
    <property type="protein sequence ID" value="OLP57528.1"/>
    <property type="molecule type" value="Genomic_DNA"/>
</dbReference>
<dbReference type="PANTHER" id="PTHR44846">
    <property type="entry name" value="MANNOSYL-D-GLYCERATE TRANSPORT/METABOLISM SYSTEM REPRESSOR MNGR-RELATED"/>
    <property type="match status" value="1"/>
</dbReference>
<dbReference type="NCBIfam" id="TIGR02325">
    <property type="entry name" value="C_P_lyase_phnF"/>
    <property type="match status" value="1"/>
</dbReference>
<dbReference type="PRINTS" id="PR00035">
    <property type="entry name" value="HTHGNTR"/>
</dbReference>
<dbReference type="OrthoDB" id="9800645at2"/>
<accession>A0A1Q9AQ40</accession>
<dbReference type="GO" id="GO:0003677">
    <property type="term" value="F:DNA binding"/>
    <property type="evidence" value="ECO:0007669"/>
    <property type="project" value="UniProtKB-KW"/>
</dbReference>
<dbReference type="InterPro" id="IPR036390">
    <property type="entry name" value="WH_DNA-bd_sf"/>
</dbReference>
<dbReference type="AlphaFoldDB" id="A0A1Q9AQ40"/>
<dbReference type="InterPro" id="IPR011663">
    <property type="entry name" value="UTRA"/>
</dbReference>
<dbReference type="GO" id="GO:0003700">
    <property type="term" value="F:DNA-binding transcription factor activity"/>
    <property type="evidence" value="ECO:0007669"/>
    <property type="project" value="InterPro"/>
</dbReference>
<dbReference type="InterPro" id="IPR000524">
    <property type="entry name" value="Tscrpt_reg_HTH_GntR"/>
</dbReference>
<reference evidence="5 6" key="1">
    <citation type="submission" date="2016-09" db="EMBL/GenBank/DDBJ databases">
        <title>Rhizobium sp. nov., a novel species isolated from the rice rhizosphere.</title>
        <authorList>
            <person name="Zhao J."/>
            <person name="Zhang X."/>
        </authorList>
    </citation>
    <scope>NUCLEOTIDE SEQUENCE [LARGE SCALE GENOMIC DNA]</scope>
    <source>
        <strain evidence="5 6">MH17</strain>
    </source>
</reference>
<dbReference type="SMART" id="SM00866">
    <property type="entry name" value="UTRA"/>
    <property type="match status" value="1"/>
</dbReference>
<comment type="caution">
    <text evidence="5">The sequence shown here is derived from an EMBL/GenBank/DDBJ whole genome shotgun (WGS) entry which is preliminary data.</text>
</comment>
<keyword evidence="3" id="KW-0804">Transcription</keyword>
<evidence type="ECO:0000313" key="5">
    <source>
        <dbReference type="EMBL" id="OLP57528.1"/>
    </source>
</evidence>
<dbReference type="CDD" id="cd07377">
    <property type="entry name" value="WHTH_GntR"/>
    <property type="match status" value="1"/>
</dbReference>
<feature type="domain" description="HTH gntR-type" evidence="4">
    <location>
        <begin position="13"/>
        <end position="81"/>
    </location>
</feature>
<evidence type="ECO:0000259" key="4">
    <source>
        <dbReference type="PROSITE" id="PS50949"/>
    </source>
</evidence>
<gene>
    <name evidence="5" type="ORF">BJF92_23820</name>
</gene>
<organism evidence="5 6">
    <name type="scientific">Xaviernesmea rhizosphaerae</name>
    <dbReference type="NCBI Taxonomy" id="1672749"/>
    <lineage>
        <taxon>Bacteria</taxon>
        <taxon>Pseudomonadati</taxon>
        <taxon>Pseudomonadota</taxon>
        <taxon>Alphaproteobacteria</taxon>
        <taxon>Hyphomicrobiales</taxon>
        <taxon>Rhizobiaceae</taxon>
        <taxon>Rhizobium/Agrobacterium group</taxon>
        <taxon>Xaviernesmea</taxon>
    </lineage>
</organism>
<dbReference type="InterPro" id="IPR012702">
    <property type="entry name" value="CP_lyase_PhnF"/>
</dbReference>
<dbReference type="Proteomes" id="UP000186143">
    <property type="component" value="Unassembled WGS sequence"/>
</dbReference>
<evidence type="ECO:0000256" key="1">
    <source>
        <dbReference type="ARBA" id="ARBA00023015"/>
    </source>
</evidence>
<dbReference type="SUPFAM" id="SSF46785">
    <property type="entry name" value="Winged helix' DNA-binding domain"/>
    <property type="match status" value="1"/>
</dbReference>
<protein>
    <submittedName>
        <fullName evidence="5">Phosphonate metabolism transcriptional regulator PhnF</fullName>
    </submittedName>
</protein>
<evidence type="ECO:0000256" key="2">
    <source>
        <dbReference type="ARBA" id="ARBA00023125"/>
    </source>
</evidence>
<dbReference type="Gene3D" id="3.40.1410.10">
    <property type="entry name" value="Chorismate lyase-like"/>
    <property type="match status" value="1"/>
</dbReference>
<dbReference type="Pfam" id="PF07702">
    <property type="entry name" value="UTRA"/>
    <property type="match status" value="1"/>
</dbReference>
<name>A0A1Q9AQ40_9HYPH</name>
<keyword evidence="2" id="KW-0238">DNA-binding</keyword>
<dbReference type="SMART" id="SM00345">
    <property type="entry name" value="HTH_GNTR"/>
    <property type="match status" value="1"/>
</dbReference>
<evidence type="ECO:0000256" key="3">
    <source>
        <dbReference type="ARBA" id="ARBA00023163"/>
    </source>
</evidence>
<dbReference type="Gene3D" id="1.10.10.10">
    <property type="entry name" value="Winged helix-like DNA-binding domain superfamily/Winged helix DNA-binding domain"/>
    <property type="match status" value="1"/>
</dbReference>
<dbReference type="InterPro" id="IPR036388">
    <property type="entry name" value="WH-like_DNA-bd_sf"/>
</dbReference>
<evidence type="ECO:0000313" key="6">
    <source>
        <dbReference type="Proteomes" id="UP000186143"/>
    </source>
</evidence>
<sequence length="251" mass="27261">MLPQGGIDRGSGVALWRQIADRLRQAIVDGEFGEEGAMPGEMALSARFAVNRHTVRAALAGLVEEGLIETVQGRGTRVRSIKRYTFPISRRTRFSEGLAGQFRDRQVTVIEETTVPASERIAAELRLAPGHPLLRLVLVSRVDGLPLSNSTNYFDAKRLGQMGAQVRETGSITRAYAALGIADYVRRSTEITARLADERERALLELKPGAVVMEARAVNDTPDGVPLQFAITAFAADRVTLSLGAPLEEPA</sequence>
<dbReference type="GO" id="GO:0045892">
    <property type="term" value="P:negative regulation of DNA-templated transcription"/>
    <property type="evidence" value="ECO:0007669"/>
    <property type="project" value="TreeGrafter"/>
</dbReference>
<dbReference type="STRING" id="1672749.BJF92_23820"/>
<dbReference type="PROSITE" id="PS50949">
    <property type="entry name" value="HTH_GNTR"/>
    <property type="match status" value="1"/>
</dbReference>
<proteinExistence type="predicted"/>
<dbReference type="InterPro" id="IPR028978">
    <property type="entry name" value="Chorismate_lyase_/UTRA_dom_sf"/>
</dbReference>
<keyword evidence="1" id="KW-0805">Transcription regulation</keyword>